<dbReference type="Proteomes" id="UP000199423">
    <property type="component" value="Unassembled WGS sequence"/>
</dbReference>
<dbReference type="PANTHER" id="PTHR44591">
    <property type="entry name" value="STRESS RESPONSE REGULATOR PROTEIN 1"/>
    <property type="match status" value="1"/>
</dbReference>
<reference evidence="7" key="1">
    <citation type="submission" date="2016-10" db="EMBL/GenBank/DDBJ databases">
        <authorList>
            <person name="Varghese N."/>
            <person name="Submissions S."/>
        </authorList>
    </citation>
    <scope>NUCLEOTIDE SEQUENCE [LARGE SCALE GENOMIC DNA]</scope>
    <source>
        <strain evidence="7">DSM 1565</strain>
    </source>
</reference>
<dbReference type="SUPFAM" id="SSF52172">
    <property type="entry name" value="CheY-like"/>
    <property type="match status" value="1"/>
</dbReference>
<keyword evidence="1 4" id="KW-0597">Phosphoprotein</keyword>
<evidence type="ECO:0000259" key="5">
    <source>
        <dbReference type="PROSITE" id="PS50110"/>
    </source>
</evidence>
<dbReference type="PANTHER" id="PTHR44591:SF3">
    <property type="entry name" value="RESPONSE REGULATORY DOMAIN-CONTAINING PROTEIN"/>
    <property type="match status" value="1"/>
</dbReference>
<evidence type="ECO:0000313" key="6">
    <source>
        <dbReference type="EMBL" id="SFV34520.1"/>
    </source>
</evidence>
<dbReference type="GO" id="GO:0000160">
    <property type="term" value="P:phosphorelay signal transduction system"/>
    <property type="evidence" value="ECO:0007669"/>
    <property type="project" value="InterPro"/>
</dbReference>
<dbReference type="Gene3D" id="3.40.50.2300">
    <property type="match status" value="1"/>
</dbReference>
<dbReference type="InterPro" id="IPR011006">
    <property type="entry name" value="CheY-like_superfamily"/>
</dbReference>
<keyword evidence="7" id="KW-1185">Reference proteome</keyword>
<evidence type="ECO:0000256" key="3">
    <source>
        <dbReference type="ARBA" id="ARBA00023163"/>
    </source>
</evidence>
<evidence type="ECO:0000256" key="4">
    <source>
        <dbReference type="PROSITE-ProRule" id="PRU00169"/>
    </source>
</evidence>
<dbReference type="STRING" id="51670.SAMN04488557_2350"/>
<dbReference type="AlphaFoldDB" id="A0A1I7NIR6"/>
<evidence type="ECO:0000313" key="7">
    <source>
        <dbReference type="Proteomes" id="UP000199423"/>
    </source>
</evidence>
<feature type="domain" description="Response regulatory" evidence="5">
    <location>
        <begin position="22"/>
        <end position="132"/>
    </location>
</feature>
<keyword evidence="2" id="KW-0805">Transcription regulation</keyword>
<evidence type="ECO:0000256" key="2">
    <source>
        <dbReference type="ARBA" id="ARBA00023015"/>
    </source>
</evidence>
<dbReference type="PROSITE" id="PS50110">
    <property type="entry name" value="RESPONSE_REGULATORY"/>
    <property type="match status" value="1"/>
</dbReference>
<sequence length="139" mass="14787">MTFSGSARMVDTKVFGHVRSPRVLLVEDNTLVALDLEDILTGYGCRVIGPSVTVREALDALDREEIDIAVVDYLLKDGEAAPLARALNVKGIPFAICTGAGVTELCSLYPNTPILAKPYNPDDVSIVVNSLIASRLAGS</sequence>
<organism evidence="6 7">
    <name type="scientific">Hyphomicrobium facile</name>
    <dbReference type="NCBI Taxonomy" id="51670"/>
    <lineage>
        <taxon>Bacteria</taxon>
        <taxon>Pseudomonadati</taxon>
        <taxon>Pseudomonadota</taxon>
        <taxon>Alphaproteobacteria</taxon>
        <taxon>Hyphomicrobiales</taxon>
        <taxon>Hyphomicrobiaceae</taxon>
        <taxon>Hyphomicrobium</taxon>
    </lineage>
</organism>
<dbReference type="InterPro" id="IPR050595">
    <property type="entry name" value="Bact_response_regulator"/>
</dbReference>
<dbReference type="RefSeq" id="WP_092867841.1">
    <property type="nucleotide sequence ID" value="NZ_FPCH01000002.1"/>
</dbReference>
<accession>A0A1I7NIR6</accession>
<evidence type="ECO:0000256" key="1">
    <source>
        <dbReference type="ARBA" id="ARBA00022553"/>
    </source>
</evidence>
<keyword evidence="3" id="KW-0804">Transcription</keyword>
<dbReference type="OrthoDB" id="582170at2"/>
<name>A0A1I7NIR6_9HYPH</name>
<feature type="modified residue" description="4-aspartylphosphate" evidence="4">
    <location>
        <position position="72"/>
    </location>
</feature>
<dbReference type="EMBL" id="FPCH01000002">
    <property type="protein sequence ID" value="SFV34520.1"/>
    <property type="molecule type" value="Genomic_DNA"/>
</dbReference>
<protein>
    <submittedName>
        <fullName evidence="6">Response regulator receiver domain-containing protein</fullName>
    </submittedName>
</protein>
<gene>
    <name evidence="6" type="ORF">SAMN04488557_2350</name>
</gene>
<proteinExistence type="predicted"/>
<dbReference type="InterPro" id="IPR001789">
    <property type="entry name" value="Sig_transdc_resp-reg_receiver"/>
</dbReference>